<dbReference type="Proteomes" id="UP000244090">
    <property type="component" value="Unassembled WGS sequence"/>
</dbReference>
<accession>A0A2T6BXV2</accession>
<evidence type="ECO:0000313" key="2">
    <source>
        <dbReference type="Proteomes" id="UP000244090"/>
    </source>
</evidence>
<gene>
    <name evidence="1" type="ORF">C8N46_10549</name>
</gene>
<name>A0A2T6BXV2_9FLAO</name>
<sequence>MMKKIVYIVSLVLCVSCNQFSQKSENATAPREDLKVHESTLDVEADDKLKEGFLDFKTIDFSIGNFRSEIATKLQANYESQVLAAKHPEFAVAIQEQLAASSKFHTSLSDSIQKIEITDIELVGTMKTLNDSTFTQKIHYTKHINSNYTEKDSVLVVLQQALIKIDHTVRINTSFSFQTIE</sequence>
<organism evidence="1 2">
    <name type="scientific">Kordia periserrulae</name>
    <dbReference type="NCBI Taxonomy" id="701523"/>
    <lineage>
        <taxon>Bacteria</taxon>
        <taxon>Pseudomonadati</taxon>
        <taxon>Bacteroidota</taxon>
        <taxon>Flavobacteriia</taxon>
        <taxon>Flavobacteriales</taxon>
        <taxon>Flavobacteriaceae</taxon>
        <taxon>Kordia</taxon>
    </lineage>
</organism>
<reference evidence="1 2" key="1">
    <citation type="submission" date="2018-04" db="EMBL/GenBank/DDBJ databases">
        <title>Genomic Encyclopedia of Archaeal and Bacterial Type Strains, Phase II (KMG-II): from individual species to whole genera.</title>
        <authorList>
            <person name="Goeker M."/>
        </authorList>
    </citation>
    <scope>NUCLEOTIDE SEQUENCE [LARGE SCALE GENOMIC DNA]</scope>
    <source>
        <strain evidence="1 2">DSM 25731</strain>
    </source>
</reference>
<keyword evidence="2" id="KW-1185">Reference proteome</keyword>
<dbReference type="EMBL" id="QBKT01000005">
    <property type="protein sequence ID" value="PTX60893.1"/>
    <property type="molecule type" value="Genomic_DNA"/>
</dbReference>
<comment type="caution">
    <text evidence="1">The sequence shown here is derived from an EMBL/GenBank/DDBJ whole genome shotgun (WGS) entry which is preliminary data.</text>
</comment>
<proteinExistence type="predicted"/>
<dbReference type="AlphaFoldDB" id="A0A2T6BXV2"/>
<dbReference type="RefSeq" id="WP_146169804.1">
    <property type="nucleotide sequence ID" value="NZ_QBKT01000005.1"/>
</dbReference>
<evidence type="ECO:0000313" key="1">
    <source>
        <dbReference type="EMBL" id="PTX60893.1"/>
    </source>
</evidence>
<dbReference type="OrthoDB" id="1442364at2"/>
<protein>
    <submittedName>
        <fullName evidence="1">Uncharacterized protein</fullName>
    </submittedName>
</protein>